<evidence type="ECO:0000256" key="4">
    <source>
        <dbReference type="ARBA" id="ARBA00022553"/>
    </source>
</evidence>
<dbReference type="EMBL" id="PPFX01000001">
    <property type="protein sequence ID" value="PNU21790.1"/>
    <property type="molecule type" value="Genomic_DNA"/>
</dbReference>
<dbReference type="SMART" id="SM00388">
    <property type="entry name" value="HisKA"/>
    <property type="match status" value="1"/>
</dbReference>
<dbReference type="SUPFAM" id="SSF158472">
    <property type="entry name" value="HAMP domain-like"/>
    <property type="match status" value="1"/>
</dbReference>
<dbReference type="InterPro" id="IPR036890">
    <property type="entry name" value="HATPase_C_sf"/>
</dbReference>
<dbReference type="InterPro" id="IPR036097">
    <property type="entry name" value="HisK_dim/P_sf"/>
</dbReference>
<organism evidence="13 14">
    <name type="scientific">Geothermobacter hydrogeniphilus</name>
    <dbReference type="NCBI Taxonomy" id="1969733"/>
    <lineage>
        <taxon>Bacteria</taxon>
        <taxon>Pseudomonadati</taxon>
        <taxon>Thermodesulfobacteriota</taxon>
        <taxon>Desulfuromonadia</taxon>
        <taxon>Desulfuromonadales</taxon>
        <taxon>Geothermobacteraceae</taxon>
        <taxon>Geothermobacter</taxon>
    </lineage>
</organism>
<keyword evidence="5" id="KW-0808">Transferase</keyword>
<dbReference type="InterPro" id="IPR005467">
    <property type="entry name" value="His_kinase_dom"/>
</dbReference>
<evidence type="ECO:0000256" key="10">
    <source>
        <dbReference type="SAM" id="Phobius"/>
    </source>
</evidence>
<evidence type="ECO:0000256" key="9">
    <source>
        <dbReference type="ARBA" id="ARBA00023012"/>
    </source>
</evidence>
<dbReference type="PANTHER" id="PTHR43065">
    <property type="entry name" value="SENSOR HISTIDINE KINASE"/>
    <property type="match status" value="1"/>
</dbReference>
<dbReference type="InterPro" id="IPR003661">
    <property type="entry name" value="HisK_dim/P_dom"/>
</dbReference>
<dbReference type="SUPFAM" id="SSF47384">
    <property type="entry name" value="Homodimeric domain of signal transducing histidine kinase"/>
    <property type="match status" value="1"/>
</dbReference>
<dbReference type="SMART" id="SM00304">
    <property type="entry name" value="HAMP"/>
    <property type="match status" value="1"/>
</dbReference>
<dbReference type="AlphaFoldDB" id="A0A2K2HET2"/>
<reference evidence="13 14" key="1">
    <citation type="journal article" date="2018" name="Genome Announc.">
        <title>Genome Sequence of Geothermobacter sp. HR-1 Iron Reducer from the Loihi Seamount.</title>
        <authorList>
            <person name="Smith H."/>
            <person name="Abuyen K."/>
            <person name="Tremblay J."/>
            <person name="Savalia P."/>
            <person name="Perez-Rodriguez I."/>
            <person name="Emerson D."/>
            <person name="Tully B."/>
            <person name="Amend J."/>
        </authorList>
    </citation>
    <scope>NUCLEOTIDE SEQUENCE [LARGE SCALE GENOMIC DNA]</scope>
    <source>
        <strain evidence="13 14">HR-1</strain>
    </source>
</reference>
<evidence type="ECO:0000256" key="6">
    <source>
        <dbReference type="ARBA" id="ARBA00022741"/>
    </source>
</evidence>
<keyword evidence="7 13" id="KW-0418">Kinase</keyword>
<dbReference type="PRINTS" id="PR00344">
    <property type="entry name" value="BCTRLSENSOR"/>
</dbReference>
<feature type="transmembrane region" description="Helical" evidence="10">
    <location>
        <begin position="161"/>
        <end position="183"/>
    </location>
</feature>
<dbReference type="Pfam" id="PF00512">
    <property type="entry name" value="HisKA"/>
    <property type="match status" value="1"/>
</dbReference>
<comment type="catalytic activity">
    <reaction evidence="1">
        <text>ATP + protein L-histidine = ADP + protein N-phospho-L-histidine.</text>
        <dbReference type="EC" id="2.7.13.3"/>
    </reaction>
</comment>
<dbReference type="RefSeq" id="WP_103113904.1">
    <property type="nucleotide sequence ID" value="NZ_PPFX01000001.1"/>
</dbReference>
<evidence type="ECO:0000256" key="2">
    <source>
        <dbReference type="ARBA" id="ARBA00004370"/>
    </source>
</evidence>
<evidence type="ECO:0000313" key="14">
    <source>
        <dbReference type="Proteomes" id="UP000236340"/>
    </source>
</evidence>
<keyword evidence="8" id="KW-0067">ATP-binding</keyword>
<dbReference type="PROSITE" id="PS50885">
    <property type="entry name" value="HAMP"/>
    <property type="match status" value="1"/>
</dbReference>
<dbReference type="GO" id="GO:0016020">
    <property type="term" value="C:membrane"/>
    <property type="evidence" value="ECO:0007669"/>
    <property type="project" value="UniProtKB-SubCell"/>
</dbReference>
<name>A0A2K2HET2_9BACT</name>
<keyword evidence="4" id="KW-0597">Phosphoprotein</keyword>
<dbReference type="PROSITE" id="PS50109">
    <property type="entry name" value="HIS_KIN"/>
    <property type="match status" value="1"/>
</dbReference>
<keyword evidence="6" id="KW-0547">Nucleotide-binding</keyword>
<dbReference type="Proteomes" id="UP000236340">
    <property type="component" value="Unassembled WGS sequence"/>
</dbReference>
<feature type="domain" description="Histidine kinase" evidence="11">
    <location>
        <begin position="260"/>
        <end position="481"/>
    </location>
</feature>
<keyword evidence="9" id="KW-0902">Two-component regulatory system</keyword>
<dbReference type="SMART" id="SM00387">
    <property type="entry name" value="HATPase_c"/>
    <property type="match status" value="1"/>
</dbReference>
<evidence type="ECO:0000256" key="7">
    <source>
        <dbReference type="ARBA" id="ARBA00022777"/>
    </source>
</evidence>
<dbReference type="SUPFAM" id="SSF55874">
    <property type="entry name" value="ATPase domain of HSP90 chaperone/DNA topoisomerase II/histidine kinase"/>
    <property type="match status" value="1"/>
</dbReference>
<gene>
    <name evidence="13" type="ORF">C2E25_00750</name>
</gene>
<evidence type="ECO:0000256" key="1">
    <source>
        <dbReference type="ARBA" id="ARBA00000085"/>
    </source>
</evidence>
<evidence type="ECO:0000256" key="3">
    <source>
        <dbReference type="ARBA" id="ARBA00012438"/>
    </source>
</evidence>
<keyword evidence="10" id="KW-0812">Transmembrane</keyword>
<dbReference type="InterPro" id="IPR003660">
    <property type="entry name" value="HAMP_dom"/>
</dbReference>
<comment type="caution">
    <text evidence="13">The sequence shown here is derived from an EMBL/GenBank/DDBJ whole genome shotgun (WGS) entry which is preliminary data.</text>
</comment>
<dbReference type="InterPro" id="IPR004358">
    <property type="entry name" value="Sig_transdc_His_kin-like_C"/>
</dbReference>
<evidence type="ECO:0000313" key="13">
    <source>
        <dbReference type="EMBL" id="PNU21790.1"/>
    </source>
</evidence>
<keyword evidence="10" id="KW-0472">Membrane</keyword>
<evidence type="ECO:0000256" key="8">
    <source>
        <dbReference type="ARBA" id="ARBA00022840"/>
    </source>
</evidence>
<dbReference type="OrthoDB" id="9781147at2"/>
<dbReference type="Pfam" id="PF02518">
    <property type="entry name" value="HATPase_c"/>
    <property type="match status" value="1"/>
</dbReference>
<keyword evidence="10" id="KW-1133">Transmembrane helix</keyword>
<dbReference type="GO" id="GO:0005524">
    <property type="term" value="F:ATP binding"/>
    <property type="evidence" value="ECO:0007669"/>
    <property type="project" value="UniProtKB-KW"/>
</dbReference>
<comment type="subcellular location">
    <subcellularLocation>
        <location evidence="2">Membrane</location>
    </subcellularLocation>
</comment>
<dbReference type="Gene3D" id="3.30.565.10">
    <property type="entry name" value="Histidine kinase-like ATPase, C-terminal domain"/>
    <property type="match status" value="1"/>
</dbReference>
<dbReference type="Pfam" id="PF00672">
    <property type="entry name" value="HAMP"/>
    <property type="match status" value="1"/>
</dbReference>
<proteinExistence type="predicted"/>
<dbReference type="Gene3D" id="1.10.287.130">
    <property type="match status" value="1"/>
</dbReference>
<dbReference type="EC" id="2.7.13.3" evidence="3"/>
<dbReference type="PANTHER" id="PTHR43065:SF10">
    <property type="entry name" value="PEROXIDE STRESS-ACTIVATED HISTIDINE KINASE MAK3"/>
    <property type="match status" value="1"/>
</dbReference>
<dbReference type="CDD" id="cd06225">
    <property type="entry name" value="HAMP"/>
    <property type="match status" value="1"/>
</dbReference>
<evidence type="ECO:0000259" key="12">
    <source>
        <dbReference type="PROSITE" id="PS50885"/>
    </source>
</evidence>
<dbReference type="InterPro" id="IPR003594">
    <property type="entry name" value="HATPase_dom"/>
</dbReference>
<sequence length="485" mass="53614">MRLTLKIAVALLLTVALLFAIYSWQTVKRERVQIKANLSREARQVGIVLRQMTAEIWQTRGERGAMIFLKRNRRLEGGQRVRWVWLEGETSDRFTPLKDPKLEATRQGEIVTLLAETDEGKDYLFTYLPLITPGGRLGAVEVSESLAEMHGYVRESMRRSAFMLATAVACSLLLITVIGSIWVDRPVKKLAAHAERIADGDFSGPVESDSRDEFGLLAGALEKMRGQLASARTADQARLDALEKLRHTERLATLGRLSAGMAHELGTPLNVIAGRAKLLSRDGLTAEEVQRNARIIGDQTQRMTLIMRQLLDFARRSELRKHPLELSGLATTVINLVHPAAEKQGVELQLDIRQPDIRAAADAGQLQQVLINLSMNGIQAMPEGGVLVLRVDRPREVSLPAEVDHPGPWVSLAVRDQGTGIDEKNLQQLFDPFFTTKEIGQGTGLGLSIAWGIARDHGGWIGVESTLGKGSCFTLYLPEYQEQAA</sequence>
<protein>
    <recommendedName>
        <fullName evidence="3">histidine kinase</fullName>
        <ecNumber evidence="3">2.7.13.3</ecNumber>
    </recommendedName>
</protein>
<evidence type="ECO:0000256" key="5">
    <source>
        <dbReference type="ARBA" id="ARBA00022679"/>
    </source>
</evidence>
<evidence type="ECO:0000259" key="11">
    <source>
        <dbReference type="PROSITE" id="PS50109"/>
    </source>
</evidence>
<feature type="domain" description="HAMP" evidence="12">
    <location>
        <begin position="181"/>
        <end position="233"/>
    </location>
</feature>
<accession>A0A2K2HET2</accession>
<dbReference type="Gene3D" id="6.10.340.10">
    <property type="match status" value="1"/>
</dbReference>
<dbReference type="GO" id="GO:0000155">
    <property type="term" value="F:phosphorelay sensor kinase activity"/>
    <property type="evidence" value="ECO:0007669"/>
    <property type="project" value="InterPro"/>
</dbReference>
<dbReference type="CDD" id="cd00082">
    <property type="entry name" value="HisKA"/>
    <property type="match status" value="1"/>
</dbReference>